<sequence>MQFHAQQNDYNQFAAAAAAAAYTPNIYYEQQQAMMPPHDALLYDLHDTYAQHLPSSDQMIIPPPSSTTTTTTMIPRAGASASNTSSSNNRKRPKRKQVKNACVNCQKACKKCDDGRPCQRCIKLGLTATCTNSPRKERKKGVKRGPYKKRQQQQQQQQQQRRSSGKHDMEYSFTKNNPTNTLLSSLATTSNVANKKAVAEQTTWDDANLAALSYNNGPADNIVYPQRIITPPLTQQESPVTSSPLSADAGYGYATTTTAVECDGSCSSSSPLSPNFPINAWDDPLFGLVPTEMAEPIMVQDLASVPPAITPQYPPAFDDGVAAASHDMMTKTQQYYYPVVEEPAMCTSCIPQQQSFDMAYNGNHYHHMYNQQNYMQQQQQQQQQQPHNGYWQTFLTNA</sequence>
<proteinExistence type="predicted"/>
<feature type="region of interest" description="Disordered" evidence="3">
    <location>
        <begin position="55"/>
        <end position="97"/>
    </location>
</feature>
<dbReference type="InterPro" id="IPR050335">
    <property type="entry name" value="ERT1_acuK_gluconeogen_tf"/>
</dbReference>
<dbReference type="InterPro" id="IPR036864">
    <property type="entry name" value="Zn2-C6_fun-type_DNA-bd_sf"/>
</dbReference>
<comment type="caution">
    <text evidence="5">The sequence shown here is derived from an EMBL/GenBank/DDBJ whole genome shotgun (WGS) entry which is preliminary data.</text>
</comment>
<organism evidence="5 6">
    <name type="scientific">Lichtheimia ornata</name>
    <dbReference type="NCBI Taxonomy" id="688661"/>
    <lineage>
        <taxon>Eukaryota</taxon>
        <taxon>Fungi</taxon>
        <taxon>Fungi incertae sedis</taxon>
        <taxon>Mucoromycota</taxon>
        <taxon>Mucoromycotina</taxon>
        <taxon>Mucoromycetes</taxon>
        <taxon>Mucorales</taxon>
        <taxon>Lichtheimiaceae</taxon>
        <taxon>Lichtheimia</taxon>
    </lineage>
</organism>
<evidence type="ECO:0000313" key="5">
    <source>
        <dbReference type="EMBL" id="KAJ8652316.1"/>
    </source>
</evidence>
<feature type="region of interest" description="Disordered" evidence="3">
    <location>
        <begin position="134"/>
        <end position="182"/>
    </location>
</feature>
<dbReference type="GO" id="GO:0000981">
    <property type="term" value="F:DNA-binding transcription factor activity, RNA polymerase II-specific"/>
    <property type="evidence" value="ECO:0007669"/>
    <property type="project" value="InterPro"/>
</dbReference>
<feature type="compositionally biased region" description="Low complexity" evidence="3">
    <location>
        <begin position="152"/>
        <end position="162"/>
    </location>
</feature>
<dbReference type="Gene3D" id="4.10.240.10">
    <property type="entry name" value="Zn(2)-C6 fungal-type DNA-binding domain"/>
    <property type="match status" value="1"/>
</dbReference>
<feature type="compositionally biased region" description="Low complexity" evidence="3">
    <location>
        <begin position="66"/>
        <end position="88"/>
    </location>
</feature>
<accession>A0AAD7UU39</accession>
<dbReference type="PANTHER" id="PTHR47659">
    <property type="entry name" value="ZN(II)2CYS6 TRANSCRIPTION FACTOR (EUROFUNG)-RELATED"/>
    <property type="match status" value="1"/>
</dbReference>
<protein>
    <recommendedName>
        <fullName evidence="4">Zn(2)-C6 fungal-type domain-containing protein</fullName>
    </recommendedName>
</protein>
<dbReference type="AlphaFoldDB" id="A0AAD7UU39"/>
<keyword evidence="6" id="KW-1185">Reference proteome</keyword>
<dbReference type="SMART" id="SM00066">
    <property type="entry name" value="GAL4"/>
    <property type="match status" value="1"/>
</dbReference>
<dbReference type="PROSITE" id="PS50048">
    <property type="entry name" value="ZN2_CY6_FUNGAL_2"/>
    <property type="match status" value="1"/>
</dbReference>
<dbReference type="GeneID" id="83219430"/>
<dbReference type="Proteomes" id="UP001234581">
    <property type="component" value="Unassembled WGS sequence"/>
</dbReference>
<evidence type="ECO:0000313" key="6">
    <source>
        <dbReference type="Proteomes" id="UP001234581"/>
    </source>
</evidence>
<dbReference type="RefSeq" id="XP_058337230.1">
    <property type="nucleotide sequence ID" value="XM_058491989.1"/>
</dbReference>
<feature type="domain" description="Zn(2)-C6 fungal-type" evidence="4">
    <location>
        <begin position="101"/>
        <end position="132"/>
    </location>
</feature>
<dbReference type="GO" id="GO:0008270">
    <property type="term" value="F:zinc ion binding"/>
    <property type="evidence" value="ECO:0007669"/>
    <property type="project" value="InterPro"/>
</dbReference>
<feature type="compositionally biased region" description="Basic residues" evidence="3">
    <location>
        <begin position="136"/>
        <end position="151"/>
    </location>
</feature>
<dbReference type="EMBL" id="JARTCD010000109">
    <property type="protein sequence ID" value="KAJ8652316.1"/>
    <property type="molecule type" value="Genomic_DNA"/>
</dbReference>
<gene>
    <name evidence="5" type="ORF">O0I10_012042</name>
</gene>
<evidence type="ECO:0000256" key="3">
    <source>
        <dbReference type="SAM" id="MobiDB-lite"/>
    </source>
</evidence>
<dbReference type="PANTHER" id="PTHR47659:SF7">
    <property type="entry name" value="FUNGAL TRANSCRIPTIONAL REGULATORY PROTEIN, N-TERMINAL DOMAIN-CONTAINING PROTEIN"/>
    <property type="match status" value="1"/>
</dbReference>
<evidence type="ECO:0000259" key="4">
    <source>
        <dbReference type="PROSITE" id="PS50048"/>
    </source>
</evidence>
<evidence type="ECO:0000256" key="2">
    <source>
        <dbReference type="ARBA" id="ARBA00023242"/>
    </source>
</evidence>
<dbReference type="Pfam" id="PF00172">
    <property type="entry name" value="Zn_clus"/>
    <property type="match status" value="1"/>
</dbReference>
<name>A0AAD7UU39_9FUNG</name>
<keyword evidence="2" id="KW-0539">Nucleus</keyword>
<reference evidence="5 6" key="1">
    <citation type="submission" date="2023-03" db="EMBL/GenBank/DDBJ databases">
        <title>Genome sequence of Lichtheimia ornata CBS 291.66.</title>
        <authorList>
            <person name="Mohabir J.T."/>
            <person name="Shea T.P."/>
            <person name="Kurbessoian T."/>
            <person name="Berby B."/>
            <person name="Fontaine J."/>
            <person name="Livny J."/>
            <person name="Gnirke A."/>
            <person name="Stajich J.E."/>
            <person name="Cuomo C.A."/>
        </authorList>
    </citation>
    <scope>NUCLEOTIDE SEQUENCE [LARGE SCALE GENOMIC DNA]</scope>
    <source>
        <strain evidence="5">CBS 291.66</strain>
    </source>
</reference>
<dbReference type="CDD" id="cd00067">
    <property type="entry name" value="GAL4"/>
    <property type="match status" value="1"/>
</dbReference>
<dbReference type="SUPFAM" id="SSF57701">
    <property type="entry name" value="Zn2/Cys6 DNA-binding domain"/>
    <property type="match status" value="1"/>
</dbReference>
<keyword evidence="1" id="KW-0479">Metal-binding</keyword>
<dbReference type="InterPro" id="IPR001138">
    <property type="entry name" value="Zn2Cys6_DnaBD"/>
</dbReference>
<evidence type="ECO:0000256" key="1">
    <source>
        <dbReference type="ARBA" id="ARBA00022723"/>
    </source>
</evidence>